<dbReference type="EMBL" id="KB743284">
    <property type="protein sequence ID" value="EOA99695.1"/>
    <property type="molecule type" value="Genomic_DNA"/>
</dbReference>
<keyword evidence="2" id="KW-1185">Reference proteome</keyword>
<organism evidence="1 2">
    <name type="scientific">Anas platyrhynchos</name>
    <name type="common">Mallard</name>
    <name type="synonym">Anas boschas</name>
    <dbReference type="NCBI Taxonomy" id="8839"/>
    <lineage>
        <taxon>Eukaryota</taxon>
        <taxon>Metazoa</taxon>
        <taxon>Chordata</taxon>
        <taxon>Craniata</taxon>
        <taxon>Vertebrata</taxon>
        <taxon>Euteleostomi</taxon>
        <taxon>Archelosauria</taxon>
        <taxon>Archosauria</taxon>
        <taxon>Dinosauria</taxon>
        <taxon>Saurischia</taxon>
        <taxon>Theropoda</taxon>
        <taxon>Coelurosauria</taxon>
        <taxon>Aves</taxon>
        <taxon>Neognathae</taxon>
        <taxon>Galloanserae</taxon>
        <taxon>Anseriformes</taxon>
        <taxon>Anatidae</taxon>
        <taxon>Anatinae</taxon>
        <taxon>Anas</taxon>
    </lineage>
</organism>
<gene>
    <name evidence="1" type="ORF">Anapl_11285</name>
</gene>
<proteinExistence type="predicted"/>
<evidence type="ECO:0000313" key="2">
    <source>
        <dbReference type="Proteomes" id="UP000296049"/>
    </source>
</evidence>
<sequence>MSYKYTMGMVNSQLPLLLHGTSASQSLQTGSARCQRGKRCTNTGPEQLAGLFLLGNHPSSVCPHGPVKAERAPPCAREEEMFRLPSILVGAAALLLAQPNRKKKFHGVERAKEVSLVPEPSGPGVANLLATAQQENPLHGLPVAPSHWDLWGNRGRERWGLKGTVKPPCVQEQDMLKHQLRDMQRGGKVTELLWDSPPDRDMLNPSIQPTSEASLLLMNLIALAVSAETPSACWCQRVLSLLMVTMTWKRFACFQTAVLQCQNLPMSLSAPGAVLPKGQMEEEDSARQT</sequence>
<dbReference type="AlphaFoldDB" id="R0JQP1"/>
<name>R0JQP1_ANAPL</name>
<reference evidence="2" key="1">
    <citation type="journal article" date="2013" name="Nat. Genet.">
        <title>The duck genome and transcriptome provide insight into an avian influenza virus reservoir species.</title>
        <authorList>
            <person name="Huang Y."/>
            <person name="Li Y."/>
            <person name="Burt D.W."/>
            <person name="Chen H."/>
            <person name="Zhang Y."/>
            <person name="Qian W."/>
            <person name="Kim H."/>
            <person name="Gan S."/>
            <person name="Zhao Y."/>
            <person name="Li J."/>
            <person name="Yi K."/>
            <person name="Feng H."/>
            <person name="Zhu P."/>
            <person name="Li B."/>
            <person name="Liu Q."/>
            <person name="Fairley S."/>
            <person name="Magor K.E."/>
            <person name="Du Z."/>
            <person name="Hu X."/>
            <person name="Goodman L."/>
            <person name="Tafer H."/>
            <person name="Vignal A."/>
            <person name="Lee T."/>
            <person name="Kim K.W."/>
            <person name="Sheng Z."/>
            <person name="An Y."/>
            <person name="Searle S."/>
            <person name="Herrero J."/>
            <person name="Groenen M.A."/>
            <person name="Crooijmans R.P."/>
            <person name="Faraut T."/>
            <person name="Cai Q."/>
            <person name="Webster R.G."/>
            <person name="Aldridge J.R."/>
            <person name="Warren W.C."/>
            <person name="Bartschat S."/>
            <person name="Kehr S."/>
            <person name="Marz M."/>
            <person name="Stadler P.F."/>
            <person name="Smith J."/>
            <person name="Kraus R.H."/>
            <person name="Zhao Y."/>
            <person name="Ren L."/>
            <person name="Fei J."/>
            <person name="Morisson M."/>
            <person name="Kaiser P."/>
            <person name="Griffin D.K."/>
            <person name="Rao M."/>
            <person name="Pitel F."/>
            <person name="Wang J."/>
            <person name="Li N."/>
        </authorList>
    </citation>
    <scope>NUCLEOTIDE SEQUENCE [LARGE SCALE GENOMIC DNA]</scope>
</reference>
<accession>R0JQP1</accession>
<evidence type="ECO:0000313" key="1">
    <source>
        <dbReference type="EMBL" id="EOA99695.1"/>
    </source>
</evidence>
<protein>
    <submittedName>
        <fullName evidence="1">Uncharacterized protein</fullName>
    </submittedName>
</protein>
<dbReference type="Proteomes" id="UP000296049">
    <property type="component" value="Unassembled WGS sequence"/>
</dbReference>